<dbReference type="InterPro" id="IPR005212">
    <property type="entry name" value="EvaA-like"/>
</dbReference>
<dbReference type="Proteomes" id="UP000007721">
    <property type="component" value="Chromosome"/>
</dbReference>
<dbReference type="OrthoDB" id="9814961at2"/>
<sequence length="476" mass="53311">MATIRKQAIRVDQGSEMAAVRSHVLGFGGDVAAEIHYSRTTSKSIHSDDYIEAWIARRLASPRLQVKPIPLAAMGHWLIESGTGNIIHDSGMFFTITGVKARHRSLGGDMEWDQPIIDQPEIGILGILVKSINGVLHFCLQAKEEPGNINSVQLSPTVQATYSNYTKAHGGAVPPLVGYFLNPQRQRVLFAKLQTEDGGRFLFKSNRNMIVRVGEGELEELPDPFIWLTLRQIALLLRRDNLVHACTRSIISSLVLSRASQTSCAEGVMSLAEAIQWLDDEKAANHITVKRQGLKTLKEWSLDEDCCFSHREKRFFRVIGIDVKSVGREVSAWSQPILDNPEMGIIGLLTQVRQGERHFLMQAKAEVGNRSMVQLGPTVQFTPSNYAGNEKLPKPFLFDDFSAGSLFPFSWQNYQAEEGARFYREAHLHRIAELPEGDELPLPQGFCWMSETQLRFFLHLGETVNSCARSIISCLL</sequence>
<proteinExistence type="predicted"/>
<accession>B9LZ65</accession>
<dbReference type="HOGENOM" id="CLU_045374_0_0_7"/>
<dbReference type="KEGG" id="geo:Geob_0428"/>
<feature type="domain" description="dTDP-4-dehydro-6-deoxy-alpha-D-glucopyranose 2,3-dehydratase" evidence="1">
    <location>
        <begin position="50"/>
        <end position="254"/>
    </location>
</feature>
<dbReference type="STRING" id="316067.Geob_0428"/>
<evidence type="ECO:0000259" key="1">
    <source>
        <dbReference type="Pfam" id="PF03559"/>
    </source>
</evidence>
<dbReference type="Gene3D" id="3.90.79.40">
    <property type="entry name" value="EvaA sugar 2,3-dehydratase subunit"/>
    <property type="match status" value="2"/>
</dbReference>
<dbReference type="eggNOG" id="ENOG502Z8MY">
    <property type="taxonomic scope" value="Bacteria"/>
</dbReference>
<keyword evidence="3" id="KW-1185">Reference proteome</keyword>
<reference evidence="2 3" key="1">
    <citation type="submission" date="2009-01" db="EMBL/GenBank/DDBJ databases">
        <title>Complete sequence of Geobacter sp. FRC-32.</title>
        <authorList>
            <consortium name="US DOE Joint Genome Institute"/>
            <person name="Lucas S."/>
            <person name="Copeland A."/>
            <person name="Lapidus A."/>
            <person name="Glavina del Rio T."/>
            <person name="Dalin E."/>
            <person name="Tice H."/>
            <person name="Bruce D."/>
            <person name="Goodwin L."/>
            <person name="Pitluck S."/>
            <person name="Saunders E."/>
            <person name="Brettin T."/>
            <person name="Detter J.C."/>
            <person name="Han C."/>
            <person name="Larimer F."/>
            <person name="Land M."/>
            <person name="Hauser L."/>
            <person name="Kyrpides N."/>
            <person name="Ovchinnikova G."/>
            <person name="Kostka J."/>
            <person name="Richardson P."/>
        </authorList>
    </citation>
    <scope>NUCLEOTIDE SEQUENCE [LARGE SCALE GENOMIC DNA]</scope>
    <source>
        <strain evidence="3">DSM 22248 / JCM 15807 / FRC-32</strain>
    </source>
</reference>
<dbReference type="GO" id="GO:0016829">
    <property type="term" value="F:lyase activity"/>
    <property type="evidence" value="ECO:0007669"/>
    <property type="project" value="InterPro"/>
</dbReference>
<gene>
    <name evidence="2" type="ordered locus">Geob_0428</name>
</gene>
<protein>
    <submittedName>
        <fullName evidence="2">NDP-hexose 2,3-dehydratase</fullName>
    </submittedName>
</protein>
<name>B9LZ65_GEODF</name>
<dbReference type="AlphaFoldDB" id="B9LZ65"/>
<dbReference type="Pfam" id="PF03559">
    <property type="entry name" value="Hexose_dehydrat"/>
    <property type="match status" value="2"/>
</dbReference>
<organism evidence="2 3">
    <name type="scientific">Geotalea daltonii (strain DSM 22248 / JCM 15807 / FRC-32)</name>
    <name type="common">Geobacter daltonii</name>
    <dbReference type="NCBI Taxonomy" id="316067"/>
    <lineage>
        <taxon>Bacteria</taxon>
        <taxon>Pseudomonadati</taxon>
        <taxon>Thermodesulfobacteriota</taxon>
        <taxon>Desulfuromonadia</taxon>
        <taxon>Geobacterales</taxon>
        <taxon>Geobacteraceae</taxon>
        <taxon>Geotalea</taxon>
    </lineage>
</organism>
<evidence type="ECO:0000313" key="2">
    <source>
        <dbReference type="EMBL" id="ACM18797.1"/>
    </source>
</evidence>
<feature type="domain" description="dTDP-4-dehydro-6-deoxy-alpha-D-glucopyranose 2,3-dehydratase" evidence="1">
    <location>
        <begin position="272"/>
        <end position="475"/>
    </location>
</feature>
<dbReference type="RefSeq" id="WP_012645526.1">
    <property type="nucleotide sequence ID" value="NC_011979.1"/>
</dbReference>
<dbReference type="EMBL" id="CP001390">
    <property type="protein sequence ID" value="ACM18797.1"/>
    <property type="molecule type" value="Genomic_DNA"/>
</dbReference>
<evidence type="ECO:0000313" key="3">
    <source>
        <dbReference type="Proteomes" id="UP000007721"/>
    </source>
</evidence>
<dbReference type="InterPro" id="IPR038153">
    <property type="entry name" value="EvaA-like_sf"/>
</dbReference>